<feature type="compositionally biased region" description="Basic and acidic residues" evidence="1">
    <location>
        <begin position="101"/>
        <end position="128"/>
    </location>
</feature>
<dbReference type="GeneID" id="25339722"/>
<protein>
    <submittedName>
        <fullName evidence="3">Uncharacterized protein</fullName>
    </submittedName>
</protein>
<evidence type="ECO:0000313" key="3">
    <source>
        <dbReference type="EMBL" id="CDJ59415.1"/>
    </source>
</evidence>
<accession>U6MCM2</accession>
<reference evidence="3" key="1">
    <citation type="submission" date="2013-10" db="EMBL/GenBank/DDBJ databases">
        <title>Genomic analysis of the causative agents of coccidiosis in chickens.</title>
        <authorList>
            <person name="Reid A.J."/>
            <person name="Blake D."/>
            <person name="Billington K."/>
            <person name="Browne H."/>
            <person name="Dunn M."/>
            <person name="Hung S."/>
            <person name="Kawahara F."/>
            <person name="Miranda-Saavedra D."/>
            <person name="Mourier T."/>
            <person name="Nagra H."/>
            <person name="Otto T.D."/>
            <person name="Rawlings N."/>
            <person name="Sanchez A."/>
            <person name="Sanders M."/>
            <person name="Subramaniam C."/>
            <person name="Tay Y."/>
            <person name="Dear P."/>
            <person name="Doerig C."/>
            <person name="Gruber A."/>
            <person name="Parkinson J."/>
            <person name="Shirley M."/>
            <person name="Wan K.L."/>
            <person name="Berriman M."/>
            <person name="Tomley F."/>
            <person name="Pain A."/>
        </authorList>
    </citation>
    <scope>NUCLEOTIDE SEQUENCE [LARGE SCALE GENOMIC DNA]</scope>
    <source>
        <strain evidence="3">Weybridge</strain>
    </source>
</reference>
<evidence type="ECO:0000256" key="2">
    <source>
        <dbReference type="SAM" id="SignalP"/>
    </source>
</evidence>
<reference evidence="3" key="2">
    <citation type="submission" date="2013-10" db="EMBL/GenBank/DDBJ databases">
        <authorList>
            <person name="Aslett M."/>
        </authorList>
    </citation>
    <scope>NUCLEOTIDE SEQUENCE [LARGE SCALE GENOMIC DNA]</scope>
    <source>
        <strain evidence="3">Weybridge</strain>
    </source>
</reference>
<feature type="signal peptide" evidence="2">
    <location>
        <begin position="1"/>
        <end position="30"/>
    </location>
</feature>
<feature type="compositionally biased region" description="Basic and acidic residues" evidence="1">
    <location>
        <begin position="165"/>
        <end position="181"/>
    </location>
</feature>
<evidence type="ECO:0000256" key="1">
    <source>
        <dbReference type="SAM" id="MobiDB-lite"/>
    </source>
</evidence>
<keyword evidence="2" id="KW-0732">Signal</keyword>
<sequence length="320" mass="33630">MQRCSTKTRLNPLWAAALLVSAATTTGALRAPVGGWGVQQQRKEPNLAAVTDLGAYPKYKGGRIANELNFISSLQVASASAQHAEEDEPSEGSAAETAASHGEKERHTEKESHMEGEGTEEEKHEEAGQHVSGGSQLSSAKEPRTATGAPFHAVGETETITGTSSEKEKEEGLHPAGKESAAEPSAAPEGAPAEGSAVEAERAAMPVHQHKVAAAKPGDIAAEGAIHKPEHTGESRKTTDGAAGSAPVPQADKFVMQMNFRPSLVIGRAEADRTERHVIRDNEGAPWFEVTGPQSLTVLNLKPVQGEELLHSLVATTMQS</sequence>
<dbReference type="AlphaFoldDB" id="U6MCM2"/>
<evidence type="ECO:0000313" key="4">
    <source>
        <dbReference type="Proteomes" id="UP000030763"/>
    </source>
</evidence>
<dbReference type="Proteomes" id="UP000030763">
    <property type="component" value="Unassembled WGS sequence"/>
</dbReference>
<name>U6MCM2_EIMMA</name>
<dbReference type="OMA" id="VQFNFEP"/>
<dbReference type="RefSeq" id="XP_013336063.1">
    <property type="nucleotide sequence ID" value="XM_013480609.1"/>
</dbReference>
<dbReference type="OrthoDB" id="348431at2759"/>
<feature type="chain" id="PRO_5004673573" evidence="2">
    <location>
        <begin position="31"/>
        <end position="320"/>
    </location>
</feature>
<dbReference type="EMBL" id="HG720395">
    <property type="protein sequence ID" value="CDJ59415.1"/>
    <property type="molecule type" value="Genomic_DNA"/>
</dbReference>
<gene>
    <name evidence="3" type="ORF">EMWEY_00057360</name>
</gene>
<feature type="compositionally biased region" description="Low complexity" evidence="1">
    <location>
        <begin position="182"/>
        <end position="198"/>
    </location>
</feature>
<dbReference type="VEuPathDB" id="ToxoDB:EMWEY_00057360"/>
<organism evidence="3 4">
    <name type="scientific">Eimeria maxima</name>
    <name type="common">Coccidian parasite</name>
    <dbReference type="NCBI Taxonomy" id="5804"/>
    <lineage>
        <taxon>Eukaryota</taxon>
        <taxon>Sar</taxon>
        <taxon>Alveolata</taxon>
        <taxon>Apicomplexa</taxon>
        <taxon>Conoidasida</taxon>
        <taxon>Coccidia</taxon>
        <taxon>Eucoccidiorida</taxon>
        <taxon>Eimeriorina</taxon>
        <taxon>Eimeriidae</taxon>
        <taxon>Eimeria</taxon>
    </lineage>
</organism>
<feature type="region of interest" description="Disordered" evidence="1">
    <location>
        <begin position="80"/>
        <end position="202"/>
    </location>
</feature>
<proteinExistence type="predicted"/>
<keyword evidence="4" id="KW-1185">Reference proteome</keyword>